<dbReference type="EMBL" id="AMQM01003513">
    <property type="status" value="NOT_ANNOTATED_CDS"/>
    <property type="molecule type" value="Genomic_DNA"/>
</dbReference>
<feature type="region of interest" description="Disordered" evidence="1">
    <location>
        <begin position="223"/>
        <end position="284"/>
    </location>
</feature>
<dbReference type="EnsemblMetazoa" id="HelroT170285">
    <property type="protein sequence ID" value="HelroP170285"/>
    <property type="gene ID" value="HelroG170285"/>
</dbReference>
<gene>
    <name evidence="3" type="primary">20203156</name>
    <name evidence="2" type="ORF">HELRODRAFT_170285</name>
</gene>
<protein>
    <submittedName>
        <fullName evidence="2 3">Uncharacterized protein</fullName>
    </submittedName>
</protein>
<evidence type="ECO:0000313" key="4">
    <source>
        <dbReference type="Proteomes" id="UP000015101"/>
    </source>
</evidence>
<evidence type="ECO:0000256" key="1">
    <source>
        <dbReference type="SAM" id="MobiDB-lite"/>
    </source>
</evidence>
<accession>T1F2V7</accession>
<feature type="region of interest" description="Disordered" evidence="1">
    <location>
        <begin position="164"/>
        <end position="183"/>
    </location>
</feature>
<evidence type="ECO:0000313" key="3">
    <source>
        <dbReference type="EnsemblMetazoa" id="HelroP170285"/>
    </source>
</evidence>
<dbReference type="AlphaFoldDB" id="T1F2V7"/>
<feature type="compositionally biased region" description="Polar residues" evidence="1">
    <location>
        <begin position="297"/>
        <end position="307"/>
    </location>
</feature>
<feature type="compositionally biased region" description="Low complexity" evidence="1">
    <location>
        <begin position="308"/>
        <end position="348"/>
    </location>
</feature>
<reference evidence="3" key="3">
    <citation type="submission" date="2015-06" db="UniProtKB">
        <authorList>
            <consortium name="EnsemblMetazoa"/>
        </authorList>
    </citation>
    <scope>IDENTIFICATION</scope>
</reference>
<feature type="region of interest" description="Disordered" evidence="1">
    <location>
        <begin position="435"/>
        <end position="471"/>
    </location>
</feature>
<reference evidence="2 4" key="2">
    <citation type="journal article" date="2013" name="Nature">
        <title>Insights into bilaterian evolution from three spiralian genomes.</title>
        <authorList>
            <person name="Simakov O."/>
            <person name="Marletaz F."/>
            <person name="Cho S.J."/>
            <person name="Edsinger-Gonzales E."/>
            <person name="Havlak P."/>
            <person name="Hellsten U."/>
            <person name="Kuo D.H."/>
            <person name="Larsson T."/>
            <person name="Lv J."/>
            <person name="Arendt D."/>
            <person name="Savage R."/>
            <person name="Osoegawa K."/>
            <person name="de Jong P."/>
            <person name="Grimwood J."/>
            <person name="Chapman J.A."/>
            <person name="Shapiro H."/>
            <person name="Aerts A."/>
            <person name="Otillar R.P."/>
            <person name="Terry A.Y."/>
            <person name="Boore J.L."/>
            <person name="Grigoriev I.V."/>
            <person name="Lindberg D.R."/>
            <person name="Seaver E.C."/>
            <person name="Weisblat D.A."/>
            <person name="Putnam N.H."/>
            <person name="Rokhsar D.S."/>
        </authorList>
    </citation>
    <scope>NUCLEOTIDE SEQUENCE</scope>
</reference>
<dbReference type="EMBL" id="KB096183">
    <property type="protein sequence ID" value="ESO07739.1"/>
    <property type="molecule type" value="Genomic_DNA"/>
</dbReference>
<sequence>MEDTVKLKSLLAEFILNSCGNTFKYSDELNVQCLIGVTVDNKNVFLININESNSKCNLNNNNNNNINNNNSLLVNINATNSSCTSNTKSDQALPKVVSERRHTECVAIDHDGGGYAEVQKCMKIVQHPTGLVEQKEVQWKTYSVDGKLLEEKKVEEIQPVDETQTIPGNDAETEEYMPNDAANYDQEQNYNEYYEEYTEDQLYDAVNDNQYYYPYGEQQQLQQQQQMFCGPTGAGGKGGTLKRGRGRGQHSNVTNKQKIQQQSMAQKQHQQHSSGQPPFKKFHGANSKQNLQMRNYQQTKQTNATRKQSQQFQQQQQQSHFQQTSTFTHPQQQFHPRQQQQRKPAPQQTFQNSPRFQQQHHQQQFHLQQQSSKLNQQQHQQQMKPPRVRKVTYKQNPTLVNKAVKMVHEGAITIKDALKKFNLSRVDFSKCLKMSSSANDAEEEEEAEEVAEDEEEEWDEEGNDMSNYEEY</sequence>
<dbReference type="CTD" id="20203156"/>
<evidence type="ECO:0000313" key="2">
    <source>
        <dbReference type="EMBL" id="ESO07739.1"/>
    </source>
</evidence>
<feature type="region of interest" description="Disordered" evidence="1">
    <location>
        <begin position="297"/>
        <end position="389"/>
    </location>
</feature>
<keyword evidence="4" id="KW-1185">Reference proteome</keyword>
<reference evidence="4" key="1">
    <citation type="submission" date="2012-12" db="EMBL/GenBank/DDBJ databases">
        <authorList>
            <person name="Hellsten U."/>
            <person name="Grimwood J."/>
            <person name="Chapman J.A."/>
            <person name="Shapiro H."/>
            <person name="Aerts A."/>
            <person name="Otillar R.P."/>
            <person name="Terry A.Y."/>
            <person name="Boore J.L."/>
            <person name="Simakov O."/>
            <person name="Marletaz F."/>
            <person name="Cho S.-J."/>
            <person name="Edsinger-Gonzales E."/>
            <person name="Havlak P."/>
            <person name="Kuo D.-H."/>
            <person name="Larsson T."/>
            <person name="Lv J."/>
            <person name="Arendt D."/>
            <person name="Savage R."/>
            <person name="Osoegawa K."/>
            <person name="de Jong P."/>
            <person name="Lindberg D.R."/>
            <person name="Seaver E.C."/>
            <person name="Weisblat D.A."/>
            <person name="Putnam N.H."/>
            <person name="Grigoriev I.V."/>
            <person name="Rokhsar D.S."/>
        </authorList>
    </citation>
    <scope>NUCLEOTIDE SEQUENCE</scope>
</reference>
<name>T1F2V7_HELRO</name>
<dbReference type="KEGG" id="hro:HELRODRAFT_170285"/>
<dbReference type="RefSeq" id="XP_009014350.1">
    <property type="nucleotide sequence ID" value="XM_009016102.1"/>
</dbReference>
<dbReference type="GO" id="GO:0005730">
    <property type="term" value="C:nucleolus"/>
    <property type="evidence" value="ECO:0000318"/>
    <property type="project" value="GO_Central"/>
</dbReference>
<organism evidence="3 4">
    <name type="scientific">Helobdella robusta</name>
    <name type="common">Californian leech</name>
    <dbReference type="NCBI Taxonomy" id="6412"/>
    <lineage>
        <taxon>Eukaryota</taxon>
        <taxon>Metazoa</taxon>
        <taxon>Spiralia</taxon>
        <taxon>Lophotrochozoa</taxon>
        <taxon>Annelida</taxon>
        <taxon>Clitellata</taxon>
        <taxon>Hirudinea</taxon>
        <taxon>Rhynchobdellida</taxon>
        <taxon>Glossiphoniidae</taxon>
        <taxon>Helobdella</taxon>
    </lineage>
</organism>
<dbReference type="Proteomes" id="UP000015101">
    <property type="component" value="Unassembled WGS sequence"/>
</dbReference>
<feature type="compositionally biased region" description="Low complexity" evidence="1">
    <location>
        <begin position="256"/>
        <end position="274"/>
    </location>
</feature>
<feature type="compositionally biased region" description="Low complexity" evidence="1">
    <location>
        <begin position="356"/>
        <end position="382"/>
    </location>
</feature>
<dbReference type="InParanoid" id="T1F2V7"/>
<proteinExistence type="predicted"/>
<feature type="compositionally biased region" description="Acidic residues" evidence="1">
    <location>
        <begin position="440"/>
        <end position="471"/>
    </location>
</feature>
<dbReference type="GO" id="GO:0005654">
    <property type="term" value="C:nucleoplasm"/>
    <property type="evidence" value="ECO:0000318"/>
    <property type="project" value="GO_Central"/>
</dbReference>
<dbReference type="HOGENOM" id="CLU_580432_0_0_1"/>
<dbReference type="GeneID" id="20203156"/>